<dbReference type="Proteomes" id="UP000530514">
    <property type="component" value="Unassembled WGS sequence"/>
</dbReference>
<dbReference type="AlphaFoldDB" id="A0A7W2AIP8"/>
<evidence type="ECO:0000313" key="9">
    <source>
        <dbReference type="Proteomes" id="UP000530514"/>
    </source>
</evidence>
<keyword evidence="3 5" id="KW-0472">Membrane</keyword>
<evidence type="ECO:0000256" key="4">
    <source>
        <dbReference type="SAM" id="Coils"/>
    </source>
</evidence>
<dbReference type="InterPro" id="IPR012338">
    <property type="entry name" value="Beta-lactam/transpept-like"/>
</dbReference>
<keyword evidence="4" id="KW-0175">Coiled coil</keyword>
<proteinExistence type="inferred from homology"/>
<feature type="transmembrane region" description="Helical" evidence="5">
    <location>
        <begin position="35"/>
        <end position="54"/>
    </location>
</feature>
<dbReference type="SUPFAM" id="SSF56519">
    <property type="entry name" value="Penicillin binding protein dimerisation domain"/>
    <property type="match status" value="1"/>
</dbReference>
<evidence type="ECO:0000256" key="2">
    <source>
        <dbReference type="ARBA" id="ARBA00007171"/>
    </source>
</evidence>
<sequence>MTVFIHPKVYLVLFLSMLEKEKSGVESMRKIRRSWIVSLLFIIAFMGIIFRLYMIQIASTRSFSLFDEQVDLIAMAQSRQNKEVVIDSGRGEILDRNGKSLVGEKNWHLLVFPQSEEQIAYQQKKVRAITDLIHYPMKEFISLVTRLRTPMILTREDGRELILTPDQKEKIDALHLPAVRTVMSDQRMTLNQLGQQVIGQVVRSPLLMKKWFEPEVESGKWNSQSLLGISGLEAAFEPFLHGENEDLLVYTTTQTGRPLTGVQMLQKKIGGINEDPPKTIVTTIDKELQRQVEELMKEKRMEDGAVVVQQIADGDILAMASSPKGTTIEDEKNPWENRAVMEATPGSIFKTVVAVAALDTGLVKPDTVFYCNGKLDRYHLHDDNPKGHGRETFADAYANSCNVVLGTVAQTLGAQKLSSYAKRLGLAQEVIWNGRVFDEAHFSQLPEEQTGLIFAKNTQANDPGVLAQTGIGQHDVKMTPLQAVNMITSLFHRGKTLEPRLVKEICDQNGRVLYRFRNQFIPGAKPIKADALNAVKKMMRKVVTDGTGKSVSRAPWPLAGKTGTAQVGVKKDKYNKWMIGFGPADHPRYAVAVVLRSVPDDGDPRAMQIFQQVMELLAQMEKAEKKIDEKDDGQK</sequence>
<feature type="domain" description="Penicillin-binding protein transpeptidase" evidence="6">
    <location>
        <begin position="304"/>
        <end position="615"/>
    </location>
</feature>
<comment type="subcellular location">
    <subcellularLocation>
        <location evidence="1">Membrane</location>
    </subcellularLocation>
</comment>
<name>A0A7W2AIP8_9BACL</name>
<evidence type="ECO:0000259" key="6">
    <source>
        <dbReference type="Pfam" id="PF00905"/>
    </source>
</evidence>
<dbReference type="EMBL" id="JACEIP010000016">
    <property type="protein sequence ID" value="MBA4543480.1"/>
    <property type="molecule type" value="Genomic_DNA"/>
</dbReference>
<dbReference type="Gene3D" id="3.40.710.10">
    <property type="entry name" value="DD-peptidase/beta-lactamase superfamily"/>
    <property type="match status" value="1"/>
</dbReference>
<dbReference type="InterPro" id="IPR036138">
    <property type="entry name" value="PBP_dimer_sf"/>
</dbReference>
<dbReference type="RefSeq" id="WP_052154171.1">
    <property type="nucleotide sequence ID" value="NZ_JACEIP010000016.1"/>
</dbReference>
<dbReference type="PANTHER" id="PTHR30627">
    <property type="entry name" value="PEPTIDOGLYCAN D,D-TRANSPEPTIDASE"/>
    <property type="match status" value="1"/>
</dbReference>
<dbReference type="InterPro" id="IPR005311">
    <property type="entry name" value="PBP_dimer"/>
</dbReference>
<dbReference type="InterPro" id="IPR050515">
    <property type="entry name" value="Beta-lactam/transpept"/>
</dbReference>
<evidence type="ECO:0000256" key="3">
    <source>
        <dbReference type="ARBA" id="ARBA00023136"/>
    </source>
</evidence>
<evidence type="ECO:0000256" key="5">
    <source>
        <dbReference type="SAM" id="Phobius"/>
    </source>
</evidence>
<evidence type="ECO:0000259" key="7">
    <source>
        <dbReference type="Pfam" id="PF03717"/>
    </source>
</evidence>
<evidence type="ECO:0000256" key="1">
    <source>
        <dbReference type="ARBA" id="ARBA00004370"/>
    </source>
</evidence>
<dbReference type="Gene3D" id="3.90.1310.10">
    <property type="entry name" value="Penicillin-binding protein 2a (Domain 2)"/>
    <property type="match status" value="1"/>
</dbReference>
<keyword evidence="5" id="KW-1133">Transmembrane helix</keyword>
<dbReference type="PANTHER" id="PTHR30627:SF24">
    <property type="entry name" value="PENICILLIN-BINDING PROTEIN 4B"/>
    <property type="match status" value="1"/>
</dbReference>
<dbReference type="GO" id="GO:0008658">
    <property type="term" value="F:penicillin binding"/>
    <property type="evidence" value="ECO:0007669"/>
    <property type="project" value="InterPro"/>
</dbReference>
<dbReference type="GO" id="GO:0071972">
    <property type="term" value="F:peptidoglycan L,D-transpeptidase activity"/>
    <property type="evidence" value="ECO:0007669"/>
    <property type="project" value="TreeGrafter"/>
</dbReference>
<organism evidence="8 9">
    <name type="scientific">Thermoactinomyces daqus</name>
    <dbReference type="NCBI Taxonomy" id="1329516"/>
    <lineage>
        <taxon>Bacteria</taxon>
        <taxon>Bacillati</taxon>
        <taxon>Bacillota</taxon>
        <taxon>Bacilli</taxon>
        <taxon>Bacillales</taxon>
        <taxon>Thermoactinomycetaceae</taxon>
        <taxon>Thermoactinomyces</taxon>
    </lineage>
</organism>
<comment type="caution">
    <text evidence="8">The sequence shown here is derived from an EMBL/GenBank/DDBJ whole genome shotgun (WGS) entry which is preliminary data.</text>
</comment>
<evidence type="ECO:0000313" key="8">
    <source>
        <dbReference type="EMBL" id="MBA4543480.1"/>
    </source>
</evidence>
<dbReference type="GO" id="GO:0005886">
    <property type="term" value="C:plasma membrane"/>
    <property type="evidence" value="ECO:0007669"/>
    <property type="project" value="TreeGrafter"/>
</dbReference>
<gene>
    <name evidence="8" type="ORF">H1164_11295</name>
</gene>
<feature type="coiled-coil region" evidence="4">
    <location>
        <begin position="606"/>
        <end position="633"/>
    </location>
</feature>
<keyword evidence="9" id="KW-1185">Reference proteome</keyword>
<dbReference type="Pfam" id="PF00905">
    <property type="entry name" value="Transpeptidase"/>
    <property type="match status" value="1"/>
</dbReference>
<accession>A0A7W2AIP8</accession>
<dbReference type="Pfam" id="PF03717">
    <property type="entry name" value="PBP_dimer"/>
    <property type="match status" value="1"/>
</dbReference>
<dbReference type="InterPro" id="IPR001460">
    <property type="entry name" value="PCN-bd_Tpept"/>
</dbReference>
<dbReference type="OrthoDB" id="2985542at2"/>
<reference evidence="8 9" key="1">
    <citation type="submission" date="2020-07" db="EMBL/GenBank/DDBJ databases">
        <authorList>
            <person name="Feng H."/>
        </authorList>
    </citation>
    <scope>NUCLEOTIDE SEQUENCE [LARGE SCALE GENOMIC DNA]</scope>
    <source>
        <strain evidence="9">s-11</strain>
    </source>
</reference>
<comment type="similarity">
    <text evidence="2">Belongs to the transpeptidase family.</text>
</comment>
<protein>
    <submittedName>
        <fullName evidence="8">Penicillin-binding protein 2</fullName>
    </submittedName>
</protein>
<dbReference type="GO" id="GO:0071555">
    <property type="term" value="P:cell wall organization"/>
    <property type="evidence" value="ECO:0007669"/>
    <property type="project" value="TreeGrafter"/>
</dbReference>
<dbReference type="SUPFAM" id="SSF56601">
    <property type="entry name" value="beta-lactamase/transpeptidase-like"/>
    <property type="match status" value="1"/>
</dbReference>
<feature type="domain" description="Penicillin-binding protein dimerisation" evidence="7">
    <location>
        <begin position="86"/>
        <end position="260"/>
    </location>
</feature>
<keyword evidence="5" id="KW-0812">Transmembrane</keyword>